<evidence type="ECO:0000256" key="1">
    <source>
        <dbReference type="SAM" id="Phobius"/>
    </source>
</evidence>
<feature type="transmembrane region" description="Helical" evidence="1">
    <location>
        <begin position="12"/>
        <end position="31"/>
    </location>
</feature>
<proteinExistence type="predicted"/>
<gene>
    <name evidence="2" type="ORF">H5410_022650</name>
</gene>
<dbReference type="OrthoDB" id="66620at2759"/>
<keyword evidence="1" id="KW-0812">Transmembrane</keyword>
<dbReference type="EMBL" id="JACXVP010000004">
    <property type="protein sequence ID" value="KAG5611369.1"/>
    <property type="molecule type" value="Genomic_DNA"/>
</dbReference>
<dbReference type="AlphaFoldDB" id="A0A9J5ZEQ0"/>
<comment type="caution">
    <text evidence="2">The sequence shown here is derived from an EMBL/GenBank/DDBJ whole genome shotgun (WGS) entry which is preliminary data.</text>
</comment>
<keyword evidence="1" id="KW-0472">Membrane</keyword>
<keyword evidence="1" id="KW-1133">Transmembrane helix</keyword>
<keyword evidence="3" id="KW-1185">Reference proteome</keyword>
<reference evidence="2 3" key="1">
    <citation type="submission" date="2020-09" db="EMBL/GenBank/DDBJ databases">
        <title>De no assembly of potato wild relative species, Solanum commersonii.</title>
        <authorList>
            <person name="Cho K."/>
        </authorList>
    </citation>
    <scope>NUCLEOTIDE SEQUENCE [LARGE SCALE GENOMIC DNA]</scope>
    <source>
        <strain evidence="2">LZ3.2</strain>
        <tissue evidence="2">Leaf</tissue>
    </source>
</reference>
<name>A0A9J5ZEQ0_SOLCO</name>
<organism evidence="2 3">
    <name type="scientific">Solanum commersonii</name>
    <name type="common">Commerson's wild potato</name>
    <name type="synonym">Commerson's nightshade</name>
    <dbReference type="NCBI Taxonomy" id="4109"/>
    <lineage>
        <taxon>Eukaryota</taxon>
        <taxon>Viridiplantae</taxon>
        <taxon>Streptophyta</taxon>
        <taxon>Embryophyta</taxon>
        <taxon>Tracheophyta</taxon>
        <taxon>Spermatophyta</taxon>
        <taxon>Magnoliopsida</taxon>
        <taxon>eudicotyledons</taxon>
        <taxon>Gunneridae</taxon>
        <taxon>Pentapetalae</taxon>
        <taxon>asterids</taxon>
        <taxon>lamiids</taxon>
        <taxon>Solanales</taxon>
        <taxon>Solanaceae</taxon>
        <taxon>Solanoideae</taxon>
        <taxon>Solaneae</taxon>
        <taxon>Solanum</taxon>
    </lineage>
</organism>
<evidence type="ECO:0000313" key="2">
    <source>
        <dbReference type="EMBL" id="KAG5611369.1"/>
    </source>
</evidence>
<protein>
    <submittedName>
        <fullName evidence="2">Uncharacterized protein</fullName>
    </submittedName>
</protein>
<accession>A0A9J5ZEQ0</accession>
<dbReference type="Proteomes" id="UP000824120">
    <property type="component" value="Chromosome 4"/>
</dbReference>
<evidence type="ECO:0000313" key="3">
    <source>
        <dbReference type="Proteomes" id="UP000824120"/>
    </source>
</evidence>
<sequence length="55" mass="6400">MTTVAVTPNRRWYYWCCPVSWTLYGLVASHFGDLQNKPIDDERGTILETLLRLQA</sequence>